<feature type="compositionally biased region" description="Low complexity" evidence="1">
    <location>
        <begin position="45"/>
        <end position="57"/>
    </location>
</feature>
<keyword evidence="2" id="KW-0472">Membrane</keyword>
<accession>A0A8K0JJQ3</accession>
<dbReference type="AlphaFoldDB" id="A0A8K0JJQ3"/>
<evidence type="ECO:0000313" key="4">
    <source>
        <dbReference type="Proteomes" id="UP000812966"/>
    </source>
</evidence>
<feature type="region of interest" description="Disordered" evidence="1">
    <location>
        <begin position="33"/>
        <end position="57"/>
    </location>
</feature>
<keyword evidence="4" id="KW-1185">Reference proteome</keyword>
<evidence type="ECO:0000256" key="2">
    <source>
        <dbReference type="SAM" id="Phobius"/>
    </source>
</evidence>
<feature type="transmembrane region" description="Helical" evidence="2">
    <location>
        <begin position="166"/>
        <end position="187"/>
    </location>
</feature>
<reference evidence="3" key="1">
    <citation type="submission" date="2020-04" db="EMBL/GenBank/DDBJ databases">
        <title>Analysis of mating type loci in Filobasidium floriforme.</title>
        <authorList>
            <person name="Nowrousian M."/>
        </authorList>
    </citation>
    <scope>NUCLEOTIDE SEQUENCE</scope>
    <source>
        <strain evidence="3">CBS 6242</strain>
    </source>
</reference>
<comment type="caution">
    <text evidence="3">The sequence shown here is derived from an EMBL/GenBank/DDBJ whole genome shotgun (WGS) entry which is preliminary data.</text>
</comment>
<keyword evidence="2" id="KW-1133">Transmembrane helix</keyword>
<evidence type="ECO:0000313" key="3">
    <source>
        <dbReference type="EMBL" id="KAG7531859.1"/>
    </source>
</evidence>
<name>A0A8K0JJQ3_9TREE</name>
<evidence type="ECO:0000256" key="1">
    <source>
        <dbReference type="SAM" id="MobiDB-lite"/>
    </source>
</evidence>
<organism evidence="3 4">
    <name type="scientific">Filobasidium floriforme</name>
    <dbReference type="NCBI Taxonomy" id="5210"/>
    <lineage>
        <taxon>Eukaryota</taxon>
        <taxon>Fungi</taxon>
        <taxon>Dikarya</taxon>
        <taxon>Basidiomycota</taxon>
        <taxon>Agaricomycotina</taxon>
        <taxon>Tremellomycetes</taxon>
        <taxon>Filobasidiales</taxon>
        <taxon>Filobasidiaceae</taxon>
        <taxon>Filobasidium</taxon>
    </lineage>
</organism>
<proteinExistence type="predicted"/>
<keyword evidence="2" id="KW-0812">Transmembrane</keyword>
<dbReference type="Proteomes" id="UP000812966">
    <property type="component" value="Unassembled WGS sequence"/>
</dbReference>
<protein>
    <submittedName>
        <fullName evidence="3">Uncharacterized protein</fullName>
    </submittedName>
</protein>
<dbReference type="EMBL" id="JABELV010000081">
    <property type="protein sequence ID" value="KAG7531859.1"/>
    <property type="molecule type" value="Genomic_DNA"/>
</dbReference>
<sequence length="347" mass="37493">MFFFNSQPSPSRQPGGQTRFPYQPIDIIITPATPHLNQTPGAFASSSSSCSGSPSYTISNRVNSGSPAYGSSSSSEWSGRTSANTCARVLQYDIPTPPASSIGATGAGSYARVGRGGKFFGYEDTDGPEEDEGEEIELGTRMDSPFLYTATTSTSTSTSTSNRTKLNLLITLLALFLASLGVISVMIPDLVTGLTDHRQHYDQGGVRIHEQIQGLHPVEHSEGLHGLDLRSGNLKVWDDGLSLRSLRRRSGVETGRWGFSMGFVGQPHADVDAQPESSVNADADSQEVKLGLELDLPAGVATTPGQDRPFRAGPEVKVVQVEQVQRMLLQQSRERLRRRKQVLQGKK</sequence>
<gene>
    <name evidence="3" type="ORF">FFLO_04085</name>
</gene>